<dbReference type="Proteomes" id="UP000566819">
    <property type="component" value="Unassembled WGS sequence"/>
</dbReference>
<comment type="caution">
    <text evidence="18">The sequence shown here is derived from an EMBL/GenBank/DDBJ whole genome shotgun (WGS) entry which is preliminary data.</text>
</comment>
<dbReference type="GO" id="GO:0000329">
    <property type="term" value="C:fungal-type vacuole membrane"/>
    <property type="evidence" value="ECO:0007669"/>
    <property type="project" value="TreeGrafter"/>
</dbReference>
<feature type="transmembrane region" description="Helical" evidence="15">
    <location>
        <begin position="769"/>
        <end position="793"/>
    </location>
</feature>
<evidence type="ECO:0000256" key="12">
    <source>
        <dbReference type="ARBA" id="ARBA00023288"/>
    </source>
</evidence>
<evidence type="ECO:0000256" key="15">
    <source>
        <dbReference type="SAM" id="Phobius"/>
    </source>
</evidence>
<evidence type="ECO:0000256" key="10">
    <source>
        <dbReference type="ARBA" id="ARBA00023136"/>
    </source>
</evidence>
<dbReference type="InterPro" id="IPR008427">
    <property type="entry name" value="Extracellular_membr_CFEM_dom"/>
</dbReference>
<reference evidence="18 19" key="1">
    <citation type="submission" date="2020-03" db="EMBL/GenBank/DDBJ databases">
        <title>Draft Genome Sequence of Cudoniella acicularis.</title>
        <authorList>
            <person name="Buettner E."/>
            <person name="Kellner H."/>
        </authorList>
    </citation>
    <scope>NUCLEOTIDE SEQUENCE [LARGE SCALE GENOMIC DNA]</scope>
    <source>
        <strain evidence="18 19">DSM 108380</strain>
    </source>
</reference>
<feature type="transmembrane region" description="Helical" evidence="15">
    <location>
        <begin position="93"/>
        <end position="115"/>
    </location>
</feature>
<evidence type="ECO:0000256" key="13">
    <source>
        <dbReference type="PROSITE-ProRule" id="PRU01356"/>
    </source>
</evidence>
<gene>
    <name evidence="18" type="ORF">G7Y89_g10532</name>
</gene>
<sequence length="1311" mass="139836">MVSHGVTEVSLGEINPPATAHSQAGIHGTQISSTMNIKIHHTTRSSPRCGNLDATIDSNFGGEGPRPEERGQVEASDLTDPALRRNLLMVSPALALAIFMSTLDQTLVASSYGIIGSELHALNSTSWIATAYLLTICCFQPFYGKLSDIFGRKPMLLCAYIIFGLGSLCCGLSRNINELVVARAVAGIGGGGLSTMLSIILSDVATLRERGTWQGYVNLVGALGSSTGAPLGGLLADTVGWRWSFLIQVPIATLAALVIAVFLKTAPHPSITVASLEPFAPVQVVLDGRLWPSLLGNFFCFAGWLSATFAVPLYLQAAEAYSATHLGLVLIPGAIGGVIGSLFAGYVMKKSGRYFSLTLISDIALTLGVGGIILCTLLVRGRIWVLWVGLVTGSFMSSVVVNCALIALISNADSGDQAIVIACSYLFRSFGSLLGISLSSMVIQQRLGIELRTALPGGSNAQLLVDIRESLDFVSTLPASTQDVVRRAYENSDQCSTLSTVPGIAACKTLSVLPELSCACQNTAFVQGLASCAAALCPADELVSAYSSVSGLCSGIGVTFNTPLTVLANSSTVVLGGGLAQTQDSSGVSGSNALITATGSPSPSPGSVGSTATAASPTYTKASQGSGAQESAGILSRMVVALGIQLSLLSMFGGLLAAQDRRSNMDHEAEPRNARSAYFKSNLKSRKFSWLSAIIALAVSLGSYFYVRTVLINEDPPPGPLLLSPGHTVLTVNIFAHVSTFLLWHQVGSTLEALRWALASMQRKTGKPGIPLASFLALSRATPPLGVASLILLPRPGWHLLWCFKRLSFMGLAWVLGIILTSNVDYKNIYTSTDNQQTAVYAGLAPVTEELSLSSLLDSAIPSDVINFYYMTFCYSLLSDNRFSLAIQPISCSGSSCSSFFLPGGAAIVKDQDDSDFLFNGHDWDGKTAVLIHNAPGYQMEFYPAPQGWSYNTATDCAAYGQTEGEGLYICLANDGSNLVAGWSVCPQEIWNTGSCFNNTSWQDQLDQITVMTVSKRYATVAYSGTNFSILSMEYLSSPQVTEVPANELSLAISKVLAPISHSVNASNPNWINTASTYGIQYGLGWGLRLYKSLYPGDQGPPLEILYNFLAIPFQFSTTAIHYGMGDDHLPADLKTNATIATVYYRAIAEPWVLTVYASIAFSLCLWAMIFLFLACFFGGRAPKSSKFPEIDLISRYPGDGMAQTSQSLPRETALGLLRRKNKKEGGWIAWLRGFLAGTGVLELVSVRKVRFGLSGSLDHGLQDRDVTQAFISEEHTKTGDEEKPLTDFDSVRKEDLQGSEVDTEYAYSSH</sequence>
<keyword evidence="9 15" id="KW-1133">Transmembrane helix</keyword>
<keyword evidence="6" id="KW-0325">Glycoprotein</keyword>
<feature type="compositionally biased region" description="Low complexity" evidence="14">
    <location>
        <begin position="599"/>
        <end position="610"/>
    </location>
</feature>
<protein>
    <recommendedName>
        <fullName evidence="20">Major facilitator superfamily (MFS) profile domain-containing protein</fullName>
    </recommendedName>
</protein>
<feature type="transmembrane region" description="Helical" evidence="15">
    <location>
        <begin position="419"/>
        <end position="443"/>
    </location>
</feature>
<dbReference type="InterPro" id="IPR011701">
    <property type="entry name" value="MFS"/>
</dbReference>
<evidence type="ECO:0000256" key="7">
    <source>
        <dbReference type="ARBA" id="ARBA00022692"/>
    </source>
</evidence>
<evidence type="ECO:0000256" key="4">
    <source>
        <dbReference type="ARBA" id="ARBA00010031"/>
    </source>
</evidence>
<accession>A0A8H4RFC3</accession>
<dbReference type="OrthoDB" id="5139479at2759"/>
<evidence type="ECO:0000256" key="14">
    <source>
        <dbReference type="SAM" id="MobiDB-lite"/>
    </source>
</evidence>
<feature type="transmembrane region" description="Helical" evidence="15">
    <location>
        <begin position="799"/>
        <end position="820"/>
    </location>
</feature>
<keyword evidence="5" id="KW-0964">Secreted</keyword>
<evidence type="ECO:0000256" key="3">
    <source>
        <dbReference type="ARBA" id="ARBA00004613"/>
    </source>
</evidence>
<proteinExistence type="inferred from homology"/>
<feature type="transmembrane region" description="Helical" evidence="15">
    <location>
        <begin position="385"/>
        <end position="407"/>
    </location>
</feature>
<dbReference type="SUPFAM" id="SSF103473">
    <property type="entry name" value="MFS general substrate transporter"/>
    <property type="match status" value="1"/>
</dbReference>
<dbReference type="InterPro" id="IPR036259">
    <property type="entry name" value="MFS_trans_sf"/>
</dbReference>
<dbReference type="GO" id="GO:0005576">
    <property type="term" value="C:extracellular region"/>
    <property type="evidence" value="ECO:0007669"/>
    <property type="project" value="UniProtKB-SubCell"/>
</dbReference>
<dbReference type="EMBL" id="JAAMPI010000938">
    <property type="protein sequence ID" value="KAF4627621.1"/>
    <property type="molecule type" value="Genomic_DNA"/>
</dbReference>
<evidence type="ECO:0000256" key="8">
    <source>
        <dbReference type="ARBA" id="ARBA00022729"/>
    </source>
</evidence>
<evidence type="ECO:0000256" key="6">
    <source>
        <dbReference type="ARBA" id="ARBA00022622"/>
    </source>
</evidence>
<dbReference type="CDD" id="cd17502">
    <property type="entry name" value="MFS_Azr1_MDR_like"/>
    <property type="match status" value="1"/>
</dbReference>
<feature type="transmembrane region" description="Helical" evidence="15">
    <location>
        <begin position="155"/>
        <end position="174"/>
    </location>
</feature>
<keyword evidence="8" id="KW-0732">Signal</keyword>
<evidence type="ECO:0000256" key="2">
    <source>
        <dbReference type="ARBA" id="ARBA00004589"/>
    </source>
</evidence>
<feature type="region of interest" description="Disordered" evidence="14">
    <location>
        <begin position="594"/>
        <end position="625"/>
    </location>
</feature>
<evidence type="ECO:0000256" key="5">
    <source>
        <dbReference type="ARBA" id="ARBA00022525"/>
    </source>
</evidence>
<feature type="transmembrane region" description="Helical" evidence="15">
    <location>
        <begin position="688"/>
        <end position="707"/>
    </location>
</feature>
<dbReference type="PROSITE" id="PS52012">
    <property type="entry name" value="CFEM"/>
    <property type="match status" value="1"/>
</dbReference>
<feature type="compositionally biased region" description="Polar residues" evidence="14">
    <location>
        <begin position="611"/>
        <end position="625"/>
    </location>
</feature>
<feature type="transmembrane region" description="Helical" evidence="15">
    <location>
        <begin position="327"/>
        <end position="347"/>
    </location>
</feature>
<dbReference type="GO" id="GO:0015174">
    <property type="term" value="F:basic amino acid transmembrane transporter activity"/>
    <property type="evidence" value="ECO:0007669"/>
    <property type="project" value="TreeGrafter"/>
</dbReference>
<comment type="subcellular location">
    <subcellularLocation>
        <location evidence="2">Membrane</location>
        <topology evidence="2">Lipid-anchor</topology>
        <topology evidence="2">GPI-anchor</topology>
    </subcellularLocation>
    <subcellularLocation>
        <location evidence="1">Membrane</location>
        <topology evidence="1">Multi-pass membrane protein</topology>
    </subcellularLocation>
    <subcellularLocation>
        <location evidence="3">Secreted</location>
    </subcellularLocation>
</comment>
<feature type="transmembrane region" description="Helical" evidence="15">
    <location>
        <begin position="127"/>
        <end position="143"/>
    </location>
</feature>
<evidence type="ECO:0000256" key="9">
    <source>
        <dbReference type="ARBA" id="ARBA00022989"/>
    </source>
</evidence>
<feature type="transmembrane region" description="Helical" evidence="15">
    <location>
        <begin position="1154"/>
        <end position="1178"/>
    </location>
</feature>
<feature type="transmembrane region" description="Helical" evidence="15">
    <location>
        <begin position="727"/>
        <end position="748"/>
    </location>
</feature>
<dbReference type="InterPro" id="IPR020846">
    <property type="entry name" value="MFS_dom"/>
</dbReference>
<organism evidence="18 19">
    <name type="scientific">Cudoniella acicularis</name>
    <dbReference type="NCBI Taxonomy" id="354080"/>
    <lineage>
        <taxon>Eukaryota</taxon>
        <taxon>Fungi</taxon>
        <taxon>Dikarya</taxon>
        <taxon>Ascomycota</taxon>
        <taxon>Pezizomycotina</taxon>
        <taxon>Leotiomycetes</taxon>
        <taxon>Helotiales</taxon>
        <taxon>Tricladiaceae</taxon>
        <taxon>Cudoniella</taxon>
    </lineage>
</organism>
<evidence type="ECO:0000259" key="17">
    <source>
        <dbReference type="PROSITE" id="PS52012"/>
    </source>
</evidence>
<dbReference type="PROSITE" id="PS50850">
    <property type="entry name" value="MFS"/>
    <property type="match status" value="1"/>
</dbReference>
<comment type="similarity">
    <text evidence="4">Belongs to the RBT5 family.</text>
</comment>
<feature type="transmembrane region" description="Helical" evidence="15">
    <location>
        <begin position="216"/>
        <end position="235"/>
    </location>
</feature>
<feature type="transmembrane region" description="Helical" evidence="15">
    <location>
        <begin position="180"/>
        <end position="204"/>
    </location>
</feature>
<dbReference type="GO" id="GO:0098552">
    <property type="term" value="C:side of membrane"/>
    <property type="evidence" value="ECO:0007669"/>
    <property type="project" value="UniProtKB-KW"/>
</dbReference>
<feature type="disulfide bond" evidence="13">
    <location>
        <begin position="520"/>
        <end position="553"/>
    </location>
</feature>
<comment type="caution">
    <text evidence="13">Lacks conserved residue(s) required for the propagation of feature annotation.</text>
</comment>
<keyword evidence="10 15" id="KW-0472">Membrane</keyword>
<dbReference type="Pfam" id="PF07690">
    <property type="entry name" value="MFS_1"/>
    <property type="match status" value="1"/>
</dbReference>
<keyword evidence="19" id="KW-1185">Reference proteome</keyword>
<evidence type="ECO:0000259" key="16">
    <source>
        <dbReference type="PROSITE" id="PS50850"/>
    </source>
</evidence>
<evidence type="ECO:0000313" key="18">
    <source>
        <dbReference type="EMBL" id="KAF4627621.1"/>
    </source>
</evidence>
<evidence type="ECO:0000256" key="1">
    <source>
        <dbReference type="ARBA" id="ARBA00004141"/>
    </source>
</evidence>
<dbReference type="PANTHER" id="PTHR23501">
    <property type="entry name" value="MAJOR FACILITATOR SUPERFAMILY"/>
    <property type="match status" value="1"/>
</dbReference>
<keyword evidence="6" id="KW-0336">GPI-anchor</keyword>
<evidence type="ECO:0000256" key="11">
    <source>
        <dbReference type="ARBA" id="ARBA00023157"/>
    </source>
</evidence>
<evidence type="ECO:0008006" key="20">
    <source>
        <dbReference type="Google" id="ProtNLM"/>
    </source>
</evidence>
<keyword evidence="12" id="KW-0449">Lipoprotein</keyword>
<feature type="region of interest" description="Disordered" evidence="14">
    <location>
        <begin position="1273"/>
        <end position="1311"/>
    </location>
</feature>
<feature type="compositionally biased region" description="Basic and acidic residues" evidence="14">
    <location>
        <begin position="1273"/>
        <end position="1297"/>
    </location>
</feature>
<feature type="domain" description="Major facilitator superfamily (MFS) profile" evidence="16">
    <location>
        <begin position="90"/>
        <end position="484"/>
    </location>
</feature>
<keyword evidence="11 13" id="KW-1015">Disulfide bond</keyword>
<feature type="transmembrane region" description="Helical" evidence="15">
    <location>
        <begin position="294"/>
        <end position="315"/>
    </location>
</feature>
<feature type="transmembrane region" description="Helical" evidence="15">
    <location>
        <begin position="354"/>
        <end position="379"/>
    </location>
</feature>
<feature type="transmembrane region" description="Helical" evidence="15">
    <location>
        <begin position="241"/>
        <end position="263"/>
    </location>
</feature>
<keyword evidence="7 15" id="KW-0812">Transmembrane</keyword>
<dbReference type="Gene3D" id="1.20.1250.20">
    <property type="entry name" value="MFS general substrate transporter like domains"/>
    <property type="match status" value="1"/>
</dbReference>
<name>A0A8H4RFC3_9HELO</name>
<evidence type="ECO:0000313" key="19">
    <source>
        <dbReference type="Proteomes" id="UP000566819"/>
    </source>
</evidence>
<dbReference type="PANTHER" id="PTHR23501:SF84">
    <property type="entry name" value="VACUOLAR MEMBRANE AMINO ACID UPTAKE TRANSPORTER FNX2"/>
    <property type="match status" value="1"/>
</dbReference>
<feature type="domain" description="CFEM" evidence="17">
    <location>
        <begin position="463"/>
        <end position="582"/>
    </location>
</feature>